<organism evidence="1 2">
    <name type="scientific">Burkholderia pseudomallei (strain K96243)</name>
    <dbReference type="NCBI Taxonomy" id="272560"/>
    <lineage>
        <taxon>Bacteria</taxon>
        <taxon>Pseudomonadati</taxon>
        <taxon>Pseudomonadota</taxon>
        <taxon>Betaproteobacteria</taxon>
        <taxon>Burkholderiales</taxon>
        <taxon>Burkholderiaceae</taxon>
        <taxon>Burkholderia</taxon>
        <taxon>pseudomallei group</taxon>
    </lineage>
</organism>
<dbReference type="Proteomes" id="UP000000605">
    <property type="component" value="Chromosome 1"/>
</dbReference>
<keyword evidence="2" id="KW-1185">Reference proteome</keyword>
<gene>
    <name evidence="1" type="ordered locus">BPSL0740</name>
</gene>
<proteinExistence type="predicted"/>
<sequence length="54" mass="5419">MEMSAIVRGRVVGARAVGDRAVMLDLSGELVAVDGVKAGGGDRVASPVRLGPVT</sequence>
<protein>
    <submittedName>
        <fullName evidence="1">Uncharacterized protein</fullName>
    </submittedName>
</protein>
<name>Q63X00_BURPS</name>
<reference evidence="1 2" key="1">
    <citation type="journal article" date="2004" name="Proc. Natl. Acad. Sci. U.S.A.">
        <title>Genomic plasticity of the causative agent of melioidosis, Burkholderia pseudomallei.</title>
        <authorList>
            <person name="Holden M.T.G."/>
            <person name="Titball R.W."/>
            <person name="Peacock S.J."/>
            <person name="Cerdeno-Tarraga A.M."/>
            <person name="Atkins T."/>
            <person name="Crossman L.C."/>
            <person name="Pitt T."/>
            <person name="Churcher C."/>
            <person name="Mungall K."/>
            <person name="Bentley S.D."/>
            <person name="Sebaihia M."/>
            <person name="Thomson N.R."/>
            <person name="Bason N."/>
            <person name="Beacham I.R."/>
            <person name="Brooks K."/>
            <person name="Brown K.A."/>
            <person name="Brown N.F."/>
            <person name="Challis G.L."/>
            <person name="Cherevach I."/>
            <person name="Chillingworth T."/>
            <person name="Cronin A."/>
            <person name="Crosset B."/>
            <person name="Davis P."/>
            <person name="DeShazer D."/>
            <person name="Feltwell T."/>
            <person name="Fraser A."/>
            <person name="Hance Z."/>
            <person name="Hauser H."/>
            <person name="Holroyd S."/>
            <person name="Jagels K."/>
            <person name="Keith K.E."/>
            <person name="Maddison M."/>
            <person name="Moule S."/>
            <person name="Price C."/>
            <person name="Quail M.A."/>
            <person name="Rabbinowitsch E."/>
            <person name="Rutherford K."/>
            <person name="Sanders M."/>
            <person name="Simmonds M."/>
            <person name="Songsivilai S."/>
            <person name="Stevens K."/>
            <person name="Tumapa S."/>
            <person name="Vesaratchavest M."/>
            <person name="Whitehead S."/>
            <person name="Yeats C."/>
            <person name="Barrell B.G."/>
            <person name="Oyston P.C.F."/>
            <person name="Parkhill J."/>
        </authorList>
    </citation>
    <scope>NUCLEOTIDE SEQUENCE [LARGE SCALE GENOMIC DNA]</scope>
    <source>
        <strain evidence="1 2">K96243</strain>
    </source>
</reference>
<evidence type="ECO:0000313" key="1">
    <source>
        <dbReference type="EMBL" id="CAH34732.1"/>
    </source>
</evidence>
<dbReference type="EMBL" id="BX571965">
    <property type="protein sequence ID" value="CAH34732.1"/>
    <property type="molecule type" value="Genomic_DNA"/>
</dbReference>
<evidence type="ECO:0000313" key="2">
    <source>
        <dbReference type="Proteomes" id="UP000000605"/>
    </source>
</evidence>
<dbReference type="AlphaFoldDB" id="Q63X00"/>
<dbReference type="KEGG" id="bps:BPSL0740"/>
<accession>Q63X00</accession>